<sequence>MIMFIVFLCAFTKEAMARTHDIYPAKIFGTTRTIIESSDLVLTCSTHGRKDQQIMVHVYLCKNGAAVKMSPISNFSITVVMYCVGSLLVLLLILGLSCLIRKQGALHCRRTPNAEVPGPDDRESNHSNMEEESWDDFSSVAGDIPSQHLEAEDLYHEIVDLTRTNITSEVRGQDADNQGLYAEALYSKPSKI</sequence>
<evidence type="ECO:0000313" key="2">
    <source>
        <dbReference type="Proteomes" id="UP001157502"/>
    </source>
</evidence>
<keyword evidence="2" id="KW-1185">Reference proteome</keyword>
<protein>
    <submittedName>
        <fullName evidence="1">Uncharacterized protein</fullName>
    </submittedName>
</protein>
<organism evidence="1 2">
    <name type="scientific">Dallia pectoralis</name>
    <name type="common">Alaska blackfish</name>
    <dbReference type="NCBI Taxonomy" id="75939"/>
    <lineage>
        <taxon>Eukaryota</taxon>
        <taxon>Metazoa</taxon>
        <taxon>Chordata</taxon>
        <taxon>Craniata</taxon>
        <taxon>Vertebrata</taxon>
        <taxon>Euteleostomi</taxon>
        <taxon>Actinopterygii</taxon>
        <taxon>Neopterygii</taxon>
        <taxon>Teleostei</taxon>
        <taxon>Protacanthopterygii</taxon>
        <taxon>Esociformes</taxon>
        <taxon>Umbridae</taxon>
        <taxon>Dallia</taxon>
    </lineage>
</organism>
<dbReference type="EMBL" id="CM055762">
    <property type="protein sequence ID" value="KAJ7985982.1"/>
    <property type="molecule type" value="Genomic_DNA"/>
</dbReference>
<name>A0ACC2F3Y2_DALPE</name>
<evidence type="ECO:0000313" key="1">
    <source>
        <dbReference type="EMBL" id="KAJ7985982.1"/>
    </source>
</evidence>
<dbReference type="Proteomes" id="UP001157502">
    <property type="component" value="Chromosome 35"/>
</dbReference>
<comment type="caution">
    <text evidence="1">The sequence shown here is derived from an EMBL/GenBank/DDBJ whole genome shotgun (WGS) entry which is preliminary data.</text>
</comment>
<accession>A0ACC2F3Y2</accession>
<reference evidence="1" key="1">
    <citation type="submission" date="2021-05" db="EMBL/GenBank/DDBJ databases">
        <authorList>
            <person name="Pan Q."/>
            <person name="Jouanno E."/>
            <person name="Zahm M."/>
            <person name="Klopp C."/>
            <person name="Cabau C."/>
            <person name="Louis A."/>
            <person name="Berthelot C."/>
            <person name="Parey E."/>
            <person name="Roest Crollius H."/>
            <person name="Montfort J."/>
            <person name="Robinson-Rechavi M."/>
            <person name="Bouchez O."/>
            <person name="Lampietro C."/>
            <person name="Lopez Roques C."/>
            <person name="Donnadieu C."/>
            <person name="Postlethwait J."/>
            <person name="Bobe J."/>
            <person name="Dillon D."/>
            <person name="Chandos A."/>
            <person name="von Hippel F."/>
            <person name="Guiguen Y."/>
        </authorList>
    </citation>
    <scope>NUCLEOTIDE SEQUENCE</scope>
    <source>
        <strain evidence="1">YG-Jan2019</strain>
    </source>
</reference>
<proteinExistence type="predicted"/>
<gene>
    <name evidence="1" type="ORF">DPEC_G00346100</name>
</gene>